<reference evidence="1 2" key="1">
    <citation type="journal article" date="2018" name="Front. Plant Sci.">
        <title>Red Clover (Trifolium pratense) and Zigzag Clover (T. medium) - A Picture of Genomic Similarities and Differences.</title>
        <authorList>
            <person name="Dluhosova J."/>
            <person name="Istvanek J."/>
            <person name="Nedelnik J."/>
            <person name="Repkova J."/>
        </authorList>
    </citation>
    <scope>NUCLEOTIDE SEQUENCE [LARGE SCALE GENOMIC DNA]</scope>
    <source>
        <strain evidence="2">cv. 10/8</strain>
        <tissue evidence="1">Leaf</tissue>
    </source>
</reference>
<sequence>MFKSEGSLDSQNITQVVRNRVSEDMRRQMGESFTVEEVQQAIHQMKSTAAPGPDGLPALFYQKYWDTIGEEVTSFVLSVLNNE</sequence>
<proteinExistence type="predicted"/>
<feature type="non-terminal residue" evidence="1">
    <location>
        <position position="83"/>
    </location>
</feature>
<accession>A0A392QVY2</accession>
<dbReference type="Proteomes" id="UP000265520">
    <property type="component" value="Unassembled WGS sequence"/>
</dbReference>
<name>A0A392QVY2_9FABA</name>
<comment type="caution">
    <text evidence="1">The sequence shown here is derived from an EMBL/GenBank/DDBJ whole genome shotgun (WGS) entry which is preliminary data.</text>
</comment>
<dbReference type="EMBL" id="LXQA010166356">
    <property type="protein sequence ID" value="MCI28523.1"/>
    <property type="molecule type" value="Genomic_DNA"/>
</dbReference>
<evidence type="ECO:0000313" key="2">
    <source>
        <dbReference type="Proteomes" id="UP000265520"/>
    </source>
</evidence>
<protein>
    <submittedName>
        <fullName evidence="1">Uncharacterized protein</fullName>
    </submittedName>
</protein>
<dbReference type="AlphaFoldDB" id="A0A392QVY2"/>
<organism evidence="1 2">
    <name type="scientific">Trifolium medium</name>
    <dbReference type="NCBI Taxonomy" id="97028"/>
    <lineage>
        <taxon>Eukaryota</taxon>
        <taxon>Viridiplantae</taxon>
        <taxon>Streptophyta</taxon>
        <taxon>Embryophyta</taxon>
        <taxon>Tracheophyta</taxon>
        <taxon>Spermatophyta</taxon>
        <taxon>Magnoliopsida</taxon>
        <taxon>eudicotyledons</taxon>
        <taxon>Gunneridae</taxon>
        <taxon>Pentapetalae</taxon>
        <taxon>rosids</taxon>
        <taxon>fabids</taxon>
        <taxon>Fabales</taxon>
        <taxon>Fabaceae</taxon>
        <taxon>Papilionoideae</taxon>
        <taxon>50 kb inversion clade</taxon>
        <taxon>NPAAA clade</taxon>
        <taxon>Hologalegina</taxon>
        <taxon>IRL clade</taxon>
        <taxon>Trifolieae</taxon>
        <taxon>Trifolium</taxon>
    </lineage>
</organism>
<evidence type="ECO:0000313" key="1">
    <source>
        <dbReference type="EMBL" id="MCI28523.1"/>
    </source>
</evidence>
<keyword evidence="2" id="KW-1185">Reference proteome</keyword>